<evidence type="ECO:0000313" key="2">
    <source>
        <dbReference type="Proteomes" id="UP001057134"/>
    </source>
</evidence>
<reference evidence="1" key="1">
    <citation type="submission" date="2018-02" db="EMBL/GenBank/DDBJ databases">
        <authorList>
            <person name="Kim S.-K."/>
            <person name="Jung H.-I."/>
            <person name="Lee S.-W."/>
        </authorList>
    </citation>
    <scope>NUCLEOTIDE SEQUENCE</scope>
    <source>
        <strain evidence="1">SK3146</strain>
    </source>
</reference>
<dbReference type="RefSeq" id="WP_249866542.1">
    <property type="nucleotide sequence ID" value="NZ_CP027059.1"/>
</dbReference>
<organism evidence="1 2">
    <name type="scientific">Paenibacillus konkukensis</name>
    <dbReference type="NCBI Taxonomy" id="2020716"/>
    <lineage>
        <taxon>Bacteria</taxon>
        <taxon>Bacillati</taxon>
        <taxon>Bacillota</taxon>
        <taxon>Bacilli</taxon>
        <taxon>Bacillales</taxon>
        <taxon>Paenibacillaceae</taxon>
        <taxon>Paenibacillus</taxon>
    </lineage>
</organism>
<name>A0ABY4S1R7_9BACL</name>
<evidence type="ECO:0000313" key="1">
    <source>
        <dbReference type="EMBL" id="UQZ87284.1"/>
    </source>
</evidence>
<proteinExistence type="predicted"/>
<reference evidence="1" key="2">
    <citation type="journal article" date="2021" name="J Anim Sci Technol">
        <title>Complete genome sequence of Paenibacillus konkukensis sp. nov. SK3146 as a potential probiotic strain.</title>
        <authorList>
            <person name="Jung H.I."/>
            <person name="Park S."/>
            <person name="Niu K.M."/>
            <person name="Lee S.W."/>
            <person name="Kothari D."/>
            <person name="Yi K.J."/>
            <person name="Kim S.K."/>
        </authorList>
    </citation>
    <scope>NUCLEOTIDE SEQUENCE</scope>
    <source>
        <strain evidence="1">SK3146</strain>
    </source>
</reference>
<gene>
    <name evidence="1" type="ORF">SK3146_06581</name>
</gene>
<sequence>MNRTVTLPNEREHQKGIRTPSVIKAALVDISTDPVQQADESITLLTIRERRMLQRIQRLASGLTEKQRCVLQQLRTKKEATPVHDDRAGQTRTIIKESDKLVIG</sequence>
<dbReference type="Proteomes" id="UP001057134">
    <property type="component" value="Chromosome"/>
</dbReference>
<protein>
    <submittedName>
        <fullName evidence="1">Uncharacterized protein</fullName>
    </submittedName>
</protein>
<keyword evidence="2" id="KW-1185">Reference proteome</keyword>
<dbReference type="EMBL" id="CP027059">
    <property type="protein sequence ID" value="UQZ87284.1"/>
    <property type="molecule type" value="Genomic_DNA"/>
</dbReference>
<accession>A0ABY4S1R7</accession>